<proteinExistence type="predicted"/>
<dbReference type="AlphaFoldDB" id="A0A9P9HUT7"/>
<keyword evidence="2" id="KW-1185">Reference proteome</keyword>
<protein>
    <submittedName>
        <fullName evidence="1">Uncharacterized protein</fullName>
    </submittedName>
</protein>
<accession>A0A9P9HUT7</accession>
<reference evidence="1" key="1">
    <citation type="journal article" date="2021" name="Nat. Commun.">
        <title>Genetic determinants of endophytism in the Arabidopsis root mycobiome.</title>
        <authorList>
            <person name="Mesny F."/>
            <person name="Miyauchi S."/>
            <person name="Thiergart T."/>
            <person name="Pickel B."/>
            <person name="Atanasova L."/>
            <person name="Karlsson M."/>
            <person name="Huettel B."/>
            <person name="Barry K.W."/>
            <person name="Haridas S."/>
            <person name="Chen C."/>
            <person name="Bauer D."/>
            <person name="Andreopoulos W."/>
            <person name="Pangilinan J."/>
            <person name="LaButti K."/>
            <person name="Riley R."/>
            <person name="Lipzen A."/>
            <person name="Clum A."/>
            <person name="Drula E."/>
            <person name="Henrissat B."/>
            <person name="Kohler A."/>
            <person name="Grigoriev I.V."/>
            <person name="Martin F.M."/>
            <person name="Hacquard S."/>
        </authorList>
    </citation>
    <scope>NUCLEOTIDE SEQUENCE</scope>
    <source>
        <strain evidence="1">FSSC 5 MPI-SDFR-AT-0091</strain>
    </source>
</reference>
<dbReference type="Proteomes" id="UP000736672">
    <property type="component" value="Unassembled WGS sequence"/>
</dbReference>
<sequence length="187" mass="20897">MIELALVSYLLRGDGIGRLIFAEIRWITLWTHIKHQVLVHLPGVDRLMEQSLHTLSAEPVHYALLTPVYGGVGSPALKKKLENSWRDFLPSMERLFLNESGATVTIERARVAERAASLVTFSSDVENMKRWQLSADVVAISTDSQSSSTVVEANLHNLVRDFGARIAIPLLYGNDFSDRHPHLLDGL</sequence>
<dbReference type="EMBL" id="JAGTJS010000007">
    <property type="protein sequence ID" value="KAH7264423.1"/>
    <property type="molecule type" value="Genomic_DNA"/>
</dbReference>
<dbReference type="OrthoDB" id="3366823at2759"/>
<evidence type="ECO:0000313" key="1">
    <source>
        <dbReference type="EMBL" id="KAH7264423.1"/>
    </source>
</evidence>
<gene>
    <name evidence="1" type="ORF">B0J15DRAFT_547185</name>
</gene>
<name>A0A9P9HUT7_FUSSL</name>
<comment type="caution">
    <text evidence="1">The sequence shown here is derived from an EMBL/GenBank/DDBJ whole genome shotgun (WGS) entry which is preliminary data.</text>
</comment>
<evidence type="ECO:0000313" key="2">
    <source>
        <dbReference type="Proteomes" id="UP000736672"/>
    </source>
</evidence>
<organism evidence="1 2">
    <name type="scientific">Fusarium solani</name>
    <name type="common">Filamentous fungus</name>
    <dbReference type="NCBI Taxonomy" id="169388"/>
    <lineage>
        <taxon>Eukaryota</taxon>
        <taxon>Fungi</taxon>
        <taxon>Dikarya</taxon>
        <taxon>Ascomycota</taxon>
        <taxon>Pezizomycotina</taxon>
        <taxon>Sordariomycetes</taxon>
        <taxon>Hypocreomycetidae</taxon>
        <taxon>Hypocreales</taxon>
        <taxon>Nectriaceae</taxon>
        <taxon>Fusarium</taxon>
        <taxon>Fusarium solani species complex</taxon>
    </lineage>
</organism>